<sequence length="315" mass="34490">MLARLQQCITLFLLAAAAAWAAWALALDRPWFAVGGAALIVFGYALVLGLEFVMISVVNRGDAAPRATAMQLLRAWWGEATAAPRVFCWWQPFFAEAVPDNPGAPGQRGMVLVHGFVCNRGFWTPWLRRLRERGVPFVAVSLEPVFGGIERYPAIIEEAVRRLEAHTGCAPVVVCHSMGGLAARAWMRDFDGDRRVHRVVTIGTPHRGTFLGRYGRTPNTRQMRQGSGWLQQLAAQEPPQRYRRFTCFYGHCDNIVFPASTATLPGADNRHIAGIAHVDMAFHPEVFNDVLALLASPPSTAPAESAPPGAGAPTR</sequence>
<dbReference type="Pfam" id="PF12697">
    <property type="entry name" value="Abhydrolase_6"/>
    <property type="match status" value="1"/>
</dbReference>
<evidence type="ECO:0000313" key="3">
    <source>
        <dbReference type="EMBL" id="MCM5678420.1"/>
    </source>
</evidence>
<dbReference type="Gene3D" id="3.40.50.1820">
    <property type="entry name" value="alpha/beta hydrolase"/>
    <property type="match status" value="1"/>
</dbReference>
<dbReference type="PANTHER" id="PTHR37946:SF1">
    <property type="entry name" value="SLL1969 PROTEIN"/>
    <property type="match status" value="1"/>
</dbReference>
<keyword evidence="3" id="KW-0378">Hydrolase</keyword>
<protein>
    <submittedName>
        <fullName evidence="3">Alpha/beta fold hydrolase</fullName>
    </submittedName>
</protein>
<reference evidence="3" key="1">
    <citation type="submission" date="2022-05" db="EMBL/GenBank/DDBJ databases">
        <title>Schlegelella sp. nov., isolated from mangrove soil.</title>
        <authorList>
            <person name="Liu Y."/>
            <person name="Ge X."/>
            <person name="Liu W."/>
        </authorList>
    </citation>
    <scope>NUCLEOTIDE SEQUENCE</scope>
    <source>
        <strain evidence="3">S2-27</strain>
    </source>
</reference>
<dbReference type="SUPFAM" id="SSF53474">
    <property type="entry name" value="alpha/beta-Hydrolases"/>
    <property type="match status" value="1"/>
</dbReference>
<name>A0ABT0YI85_9BURK</name>
<evidence type="ECO:0000259" key="2">
    <source>
        <dbReference type="Pfam" id="PF12697"/>
    </source>
</evidence>
<keyword evidence="1" id="KW-0472">Membrane</keyword>
<feature type="transmembrane region" description="Helical" evidence="1">
    <location>
        <begin position="31"/>
        <end position="50"/>
    </location>
</feature>
<keyword evidence="1" id="KW-1133">Transmembrane helix</keyword>
<comment type="caution">
    <text evidence="3">The sequence shown here is derived from an EMBL/GenBank/DDBJ whole genome shotgun (WGS) entry which is preliminary data.</text>
</comment>
<keyword evidence="4" id="KW-1185">Reference proteome</keyword>
<dbReference type="RefSeq" id="WP_251776574.1">
    <property type="nucleotide sequence ID" value="NZ_JAMKFE010000002.1"/>
</dbReference>
<evidence type="ECO:0000313" key="4">
    <source>
        <dbReference type="Proteomes" id="UP001165541"/>
    </source>
</evidence>
<feature type="domain" description="AB hydrolase-1" evidence="2">
    <location>
        <begin position="110"/>
        <end position="246"/>
    </location>
</feature>
<dbReference type="Proteomes" id="UP001165541">
    <property type="component" value="Unassembled WGS sequence"/>
</dbReference>
<dbReference type="GO" id="GO:0016787">
    <property type="term" value="F:hydrolase activity"/>
    <property type="evidence" value="ECO:0007669"/>
    <property type="project" value="UniProtKB-KW"/>
</dbReference>
<dbReference type="EMBL" id="JAMKFE010000002">
    <property type="protein sequence ID" value="MCM5678420.1"/>
    <property type="molecule type" value="Genomic_DNA"/>
</dbReference>
<gene>
    <name evidence="3" type="ORF">M8A51_02620</name>
</gene>
<evidence type="ECO:0000256" key="1">
    <source>
        <dbReference type="SAM" id="Phobius"/>
    </source>
</evidence>
<proteinExistence type="predicted"/>
<dbReference type="InterPro" id="IPR029058">
    <property type="entry name" value="AB_hydrolase_fold"/>
</dbReference>
<dbReference type="PANTHER" id="PTHR37946">
    <property type="entry name" value="SLL1969 PROTEIN"/>
    <property type="match status" value="1"/>
</dbReference>
<keyword evidence="1" id="KW-0812">Transmembrane</keyword>
<dbReference type="InterPro" id="IPR000073">
    <property type="entry name" value="AB_hydrolase_1"/>
</dbReference>
<accession>A0ABT0YI85</accession>
<organism evidence="3 4">
    <name type="scientific">Caldimonas mangrovi</name>
    <dbReference type="NCBI Taxonomy" id="2944811"/>
    <lineage>
        <taxon>Bacteria</taxon>
        <taxon>Pseudomonadati</taxon>
        <taxon>Pseudomonadota</taxon>
        <taxon>Betaproteobacteria</taxon>
        <taxon>Burkholderiales</taxon>
        <taxon>Sphaerotilaceae</taxon>
        <taxon>Caldimonas</taxon>
    </lineage>
</organism>